<accession>A0A6C0I0G1</accession>
<reference evidence="1" key="1">
    <citation type="journal article" date="2020" name="Nature">
        <title>Giant virus diversity and host interactions through global metagenomics.</title>
        <authorList>
            <person name="Schulz F."/>
            <person name="Roux S."/>
            <person name="Paez-Espino D."/>
            <person name="Jungbluth S."/>
            <person name="Walsh D.A."/>
            <person name="Denef V.J."/>
            <person name="McMahon K.D."/>
            <person name="Konstantinidis K.T."/>
            <person name="Eloe-Fadrosh E.A."/>
            <person name="Kyrpides N.C."/>
            <person name="Woyke T."/>
        </authorList>
    </citation>
    <scope>NUCLEOTIDE SEQUENCE</scope>
    <source>
        <strain evidence="1">GVMAG-M-3300023184-186</strain>
    </source>
</reference>
<dbReference type="EMBL" id="MN740067">
    <property type="protein sequence ID" value="QHT86354.1"/>
    <property type="molecule type" value="Genomic_DNA"/>
</dbReference>
<sequence length="333" mass="36566">MSQYLEPSQWTGNGGNYVAYDTYMTYSDSTGGGISRSVPVPSGQSINEAKMLYDTADRFINRGYGPIGVSDNFSNRSSHFSNGDGPTGAYGTNNFSNRSGPYSNHQFGSHQFGSHQFGKNNPNSKRNLALMKTYQKNMQAPQAVAYPTQVYPPPPIQVYPPTQVYIPPQVYQIQAAIQTAYANGCFGKYSQQVYNILMKISQYMPPDPLSYLQNAYNNPNMSLPGILPRTTPTGAIWASLSSSMQNEIIAAVNNAYNRGCIPQNIYTKLQNLLYALNNYNGPSQSTSSLITSDLNSDYQTCLANARNPSVCMNFQAQAQAQVSTFNMENGGGY</sequence>
<proteinExistence type="predicted"/>
<evidence type="ECO:0000313" key="1">
    <source>
        <dbReference type="EMBL" id="QHT86354.1"/>
    </source>
</evidence>
<name>A0A6C0I0G1_9ZZZZ</name>
<protein>
    <submittedName>
        <fullName evidence="1">Uncharacterized protein</fullName>
    </submittedName>
</protein>
<organism evidence="1">
    <name type="scientific">viral metagenome</name>
    <dbReference type="NCBI Taxonomy" id="1070528"/>
    <lineage>
        <taxon>unclassified sequences</taxon>
        <taxon>metagenomes</taxon>
        <taxon>organismal metagenomes</taxon>
    </lineage>
</organism>
<dbReference type="AlphaFoldDB" id="A0A6C0I0G1"/>